<evidence type="ECO:0000256" key="1">
    <source>
        <dbReference type="SAM" id="MobiDB-lite"/>
    </source>
</evidence>
<feature type="region of interest" description="Disordered" evidence="1">
    <location>
        <begin position="33"/>
        <end position="95"/>
    </location>
</feature>
<feature type="compositionally biased region" description="Acidic residues" evidence="1">
    <location>
        <begin position="58"/>
        <end position="93"/>
    </location>
</feature>
<dbReference type="AlphaFoldDB" id="A0A3N4KG65"/>
<gene>
    <name evidence="2" type="ORF">P167DRAFT_548982</name>
</gene>
<sequence length="376" mass="43166">MDIDMDLDLGTIVPLLVDSDTPTDHQVARGIPHHHHYASPPLGAPIVLPPPTSVEASQNEDENENEDESENENDEDEDENENEDEDEGGDEMDISTTSSIQSDIETLHLRVRPDPQNPLKRIITSVLSNGEEDPHLPAQRLWDMEQQLQCELGPERFLTYTFIMPPLETNNTDTLLIVEFMDSCRRFKYEKCCGVSQWNFQPLLGGVDHSRGEEWDMGNLYGFKPRRHDFFREMLVPVTLRTYRNLTALLELRDPYMICDEAAEIHEHYSVKIVLNQDIKAKLEFTKHLICGNIEIAILFEVLANAYEDQRGLMLGRIGADRKVTGEAISYLQAVQSGWKLAEIGFPTGFTLYLLAFFWKESDRMNPMPVDRRRLF</sequence>
<accession>A0A3N4KG65</accession>
<dbReference type="InParanoid" id="A0A3N4KG65"/>
<evidence type="ECO:0000313" key="3">
    <source>
        <dbReference type="Proteomes" id="UP000277580"/>
    </source>
</evidence>
<keyword evidence="3" id="KW-1185">Reference proteome</keyword>
<reference evidence="2 3" key="1">
    <citation type="journal article" date="2018" name="Nat. Ecol. Evol.">
        <title>Pezizomycetes genomes reveal the molecular basis of ectomycorrhizal truffle lifestyle.</title>
        <authorList>
            <person name="Murat C."/>
            <person name="Payen T."/>
            <person name="Noel B."/>
            <person name="Kuo A."/>
            <person name="Morin E."/>
            <person name="Chen J."/>
            <person name="Kohler A."/>
            <person name="Krizsan K."/>
            <person name="Balestrini R."/>
            <person name="Da Silva C."/>
            <person name="Montanini B."/>
            <person name="Hainaut M."/>
            <person name="Levati E."/>
            <person name="Barry K.W."/>
            <person name="Belfiori B."/>
            <person name="Cichocki N."/>
            <person name="Clum A."/>
            <person name="Dockter R.B."/>
            <person name="Fauchery L."/>
            <person name="Guy J."/>
            <person name="Iotti M."/>
            <person name="Le Tacon F."/>
            <person name="Lindquist E.A."/>
            <person name="Lipzen A."/>
            <person name="Malagnac F."/>
            <person name="Mello A."/>
            <person name="Molinier V."/>
            <person name="Miyauchi S."/>
            <person name="Poulain J."/>
            <person name="Riccioni C."/>
            <person name="Rubini A."/>
            <person name="Sitrit Y."/>
            <person name="Splivallo R."/>
            <person name="Traeger S."/>
            <person name="Wang M."/>
            <person name="Zifcakova L."/>
            <person name="Wipf D."/>
            <person name="Zambonelli A."/>
            <person name="Paolocci F."/>
            <person name="Nowrousian M."/>
            <person name="Ottonello S."/>
            <person name="Baldrian P."/>
            <person name="Spatafora J.W."/>
            <person name="Henrissat B."/>
            <person name="Nagy L.G."/>
            <person name="Aury J.M."/>
            <person name="Wincker P."/>
            <person name="Grigoriev I.V."/>
            <person name="Bonfante P."/>
            <person name="Martin F.M."/>
        </authorList>
    </citation>
    <scope>NUCLEOTIDE SEQUENCE [LARGE SCALE GENOMIC DNA]</scope>
    <source>
        <strain evidence="2 3">CCBAS932</strain>
    </source>
</reference>
<dbReference type="OrthoDB" id="5368792at2759"/>
<name>A0A3N4KG65_9PEZI</name>
<organism evidence="2 3">
    <name type="scientific">Morchella conica CCBAS932</name>
    <dbReference type="NCBI Taxonomy" id="1392247"/>
    <lineage>
        <taxon>Eukaryota</taxon>
        <taxon>Fungi</taxon>
        <taxon>Dikarya</taxon>
        <taxon>Ascomycota</taxon>
        <taxon>Pezizomycotina</taxon>
        <taxon>Pezizomycetes</taxon>
        <taxon>Pezizales</taxon>
        <taxon>Morchellaceae</taxon>
        <taxon>Morchella</taxon>
    </lineage>
</organism>
<dbReference type="Proteomes" id="UP000277580">
    <property type="component" value="Unassembled WGS sequence"/>
</dbReference>
<evidence type="ECO:0000313" key="2">
    <source>
        <dbReference type="EMBL" id="RPB08349.1"/>
    </source>
</evidence>
<dbReference type="EMBL" id="ML119164">
    <property type="protein sequence ID" value="RPB08349.1"/>
    <property type="molecule type" value="Genomic_DNA"/>
</dbReference>
<protein>
    <submittedName>
        <fullName evidence="2">Uncharacterized protein</fullName>
    </submittedName>
</protein>
<proteinExistence type="predicted"/>